<sequence length="89" mass="9827">MPIQPGLTRHRSRVGFGHFYSARTRPIYILNGAWGGADSSLGLARVSADWELRAITNHSLGLGLIRTYPLDEANACWYGPPRMRMAGTV</sequence>
<dbReference type="EMBL" id="PGCI01000989">
    <property type="protein sequence ID" value="PLW09839.1"/>
    <property type="molecule type" value="Genomic_DNA"/>
</dbReference>
<dbReference type="AlphaFoldDB" id="A0A2N5S9D8"/>
<name>A0A2N5S9D8_9BASI</name>
<protein>
    <submittedName>
        <fullName evidence="1">Uncharacterized protein</fullName>
    </submittedName>
</protein>
<evidence type="ECO:0000313" key="1">
    <source>
        <dbReference type="EMBL" id="PLW09839.1"/>
    </source>
</evidence>
<gene>
    <name evidence="1" type="ORF">PCASD_24305</name>
</gene>
<reference evidence="1 2" key="1">
    <citation type="submission" date="2017-11" db="EMBL/GenBank/DDBJ databases">
        <title>De novo assembly and phasing of dikaryotic genomes from two isolates of Puccinia coronata f. sp. avenae, the causal agent of oat crown rust.</title>
        <authorList>
            <person name="Miller M.E."/>
            <person name="Zhang Y."/>
            <person name="Omidvar V."/>
            <person name="Sperschneider J."/>
            <person name="Schwessinger B."/>
            <person name="Raley C."/>
            <person name="Palmer J.M."/>
            <person name="Garnica D."/>
            <person name="Upadhyaya N."/>
            <person name="Rathjen J."/>
            <person name="Taylor J.M."/>
            <person name="Park R.F."/>
            <person name="Dodds P.N."/>
            <person name="Hirsch C.D."/>
            <person name="Kianian S.F."/>
            <person name="Figueroa M."/>
        </authorList>
    </citation>
    <scope>NUCLEOTIDE SEQUENCE [LARGE SCALE GENOMIC DNA]</scope>
    <source>
        <strain evidence="1">12SD80</strain>
    </source>
</reference>
<comment type="caution">
    <text evidence="1">The sequence shown here is derived from an EMBL/GenBank/DDBJ whole genome shotgun (WGS) entry which is preliminary data.</text>
</comment>
<organism evidence="1 2">
    <name type="scientific">Puccinia coronata f. sp. avenae</name>
    <dbReference type="NCBI Taxonomy" id="200324"/>
    <lineage>
        <taxon>Eukaryota</taxon>
        <taxon>Fungi</taxon>
        <taxon>Dikarya</taxon>
        <taxon>Basidiomycota</taxon>
        <taxon>Pucciniomycotina</taxon>
        <taxon>Pucciniomycetes</taxon>
        <taxon>Pucciniales</taxon>
        <taxon>Pucciniaceae</taxon>
        <taxon>Puccinia</taxon>
    </lineage>
</organism>
<proteinExistence type="predicted"/>
<dbReference type="Proteomes" id="UP000235392">
    <property type="component" value="Unassembled WGS sequence"/>
</dbReference>
<accession>A0A2N5S9D8</accession>
<evidence type="ECO:0000313" key="2">
    <source>
        <dbReference type="Proteomes" id="UP000235392"/>
    </source>
</evidence>